<dbReference type="Proteomes" id="UP000442533">
    <property type="component" value="Unassembled WGS sequence"/>
</dbReference>
<proteinExistence type="inferred from homology"/>
<keyword evidence="6" id="KW-1185">Reference proteome</keyword>
<dbReference type="InterPro" id="IPR020084">
    <property type="entry name" value="NUDIX_hydrolase_CS"/>
</dbReference>
<name>A0A844H7P4_9RHOB</name>
<dbReference type="InterPro" id="IPR000086">
    <property type="entry name" value="NUDIX_hydrolase_dom"/>
</dbReference>
<evidence type="ECO:0000313" key="6">
    <source>
        <dbReference type="Proteomes" id="UP000442533"/>
    </source>
</evidence>
<dbReference type="CDD" id="cd04682">
    <property type="entry name" value="NUDIX_Hydrolase"/>
    <property type="match status" value="1"/>
</dbReference>
<dbReference type="SUPFAM" id="SSF55811">
    <property type="entry name" value="Nudix"/>
    <property type="match status" value="1"/>
</dbReference>
<evidence type="ECO:0000313" key="5">
    <source>
        <dbReference type="EMBL" id="MTH35490.1"/>
    </source>
</evidence>
<dbReference type="AlphaFoldDB" id="A0A844H7P4"/>
<dbReference type="PRINTS" id="PR00502">
    <property type="entry name" value="NUDIXFAMILY"/>
</dbReference>
<dbReference type="PANTHER" id="PTHR43046">
    <property type="entry name" value="GDP-MANNOSE MANNOSYL HYDROLASE"/>
    <property type="match status" value="1"/>
</dbReference>
<dbReference type="Pfam" id="PF00293">
    <property type="entry name" value="NUDIX"/>
    <property type="match status" value="1"/>
</dbReference>
<comment type="cofactor">
    <cofactor evidence="1">
        <name>Mg(2+)</name>
        <dbReference type="ChEBI" id="CHEBI:18420"/>
    </cofactor>
</comment>
<organism evidence="5 6">
    <name type="scientific">Paracoccus limosus</name>
    <dbReference type="NCBI Taxonomy" id="913252"/>
    <lineage>
        <taxon>Bacteria</taxon>
        <taxon>Pseudomonadati</taxon>
        <taxon>Pseudomonadota</taxon>
        <taxon>Alphaproteobacteria</taxon>
        <taxon>Rhodobacterales</taxon>
        <taxon>Paracoccaceae</taxon>
        <taxon>Paracoccus</taxon>
    </lineage>
</organism>
<sequence length="142" mass="15821">MPSRAFAPDFIGAKLLLTCGGALLTALRDDYSWIPWPGHWDLPGGGAEPGETPVQCALRELREEFGLRLPADRLVGRAFAASHAQGRQSWLFRGQITAAEIARIRFGDEGQSWRMMPVRTYIAHPLAVPHFRERVALLMRDG</sequence>
<keyword evidence="2 3" id="KW-0378">Hydrolase</keyword>
<evidence type="ECO:0000256" key="3">
    <source>
        <dbReference type="RuleBase" id="RU003476"/>
    </source>
</evidence>
<dbReference type="InterPro" id="IPR015797">
    <property type="entry name" value="NUDIX_hydrolase-like_dom_sf"/>
</dbReference>
<dbReference type="OrthoDB" id="289720at2"/>
<feature type="domain" description="Nudix hydrolase" evidence="4">
    <location>
        <begin position="1"/>
        <end position="141"/>
    </location>
</feature>
<evidence type="ECO:0000256" key="2">
    <source>
        <dbReference type="ARBA" id="ARBA00022801"/>
    </source>
</evidence>
<dbReference type="EMBL" id="WMIF01000017">
    <property type="protein sequence ID" value="MTH35490.1"/>
    <property type="molecule type" value="Genomic_DNA"/>
</dbReference>
<gene>
    <name evidence="5" type="ORF">GL279_12850</name>
</gene>
<dbReference type="Gene3D" id="3.90.79.10">
    <property type="entry name" value="Nucleoside Triphosphate Pyrophosphohydrolase"/>
    <property type="match status" value="1"/>
</dbReference>
<reference evidence="5 6" key="1">
    <citation type="submission" date="2019-11" db="EMBL/GenBank/DDBJ databases">
        <authorList>
            <person name="Dong K."/>
        </authorList>
    </citation>
    <scope>NUCLEOTIDE SEQUENCE [LARGE SCALE GENOMIC DNA]</scope>
    <source>
        <strain evidence="5 6">JCM 17370</strain>
    </source>
</reference>
<evidence type="ECO:0000256" key="1">
    <source>
        <dbReference type="ARBA" id="ARBA00001946"/>
    </source>
</evidence>
<dbReference type="InterPro" id="IPR020476">
    <property type="entry name" value="Nudix_hydrolase"/>
</dbReference>
<dbReference type="PROSITE" id="PS00893">
    <property type="entry name" value="NUDIX_BOX"/>
    <property type="match status" value="1"/>
</dbReference>
<protein>
    <submittedName>
        <fullName evidence="5">NUDIX domain-containing protein</fullName>
    </submittedName>
</protein>
<comment type="similarity">
    <text evidence="3">Belongs to the Nudix hydrolase family.</text>
</comment>
<dbReference type="PANTHER" id="PTHR43046:SF14">
    <property type="entry name" value="MUTT_NUDIX FAMILY PROTEIN"/>
    <property type="match status" value="1"/>
</dbReference>
<dbReference type="RefSeq" id="WP_155065038.1">
    <property type="nucleotide sequence ID" value="NZ_WMIF01000017.1"/>
</dbReference>
<comment type="caution">
    <text evidence="5">The sequence shown here is derived from an EMBL/GenBank/DDBJ whole genome shotgun (WGS) entry which is preliminary data.</text>
</comment>
<dbReference type="PROSITE" id="PS51462">
    <property type="entry name" value="NUDIX"/>
    <property type="match status" value="1"/>
</dbReference>
<accession>A0A844H7P4</accession>
<evidence type="ECO:0000259" key="4">
    <source>
        <dbReference type="PROSITE" id="PS51462"/>
    </source>
</evidence>
<dbReference type="GO" id="GO:0016787">
    <property type="term" value="F:hydrolase activity"/>
    <property type="evidence" value="ECO:0007669"/>
    <property type="project" value="UniProtKB-KW"/>
</dbReference>